<keyword evidence="7" id="KW-1185">Reference proteome</keyword>
<evidence type="ECO:0000256" key="4">
    <source>
        <dbReference type="PROSITE-ProRule" id="PRU00134"/>
    </source>
</evidence>
<dbReference type="Gene3D" id="6.10.140.2220">
    <property type="match status" value="1"/>
</dbReference>
<dbReference type="EMBL" id="ML769465">
    <property type="protein sequence ID" value="KAE9399772.1"/>
    <property type="molecule type" value="Genomic_DNA"/>
</dbReference>
<evidence type="ECO:0000256" key="2">
    <source>
        <dbReference type="ARBA" id="ARBA00022771"/>
    </source>
</evidence>
<keyword evidence="1" id="KW-0479">Metal-binding</keyword>
<evidence type="ECO:0000259" key="5">
    <source>
        <dbReference type="PROSITE" id="PS50865"/>
    </source>
</evidence>
<dbReference type="InterPro" id="IPR002893">
    <property type="entry name" value="Znf_MYND"/>
</dbReference>
<evidence type="ECO:0000256" key="1">
    <source>
        <dbReference type="ARBA" id="ARBA00022723"/>
    </source>
</evidence>
<dbReference type="PROSITE" id="PS50865">
    <property type="entry name" value="ZF_MYND_2"/>
    <property type="match status" value="1"/>
</dbReference>
<organism evidence="6 7">
    <name type="scientific">Gymnopus androsaceus JB14</name>
    <dbReference type="NCBI Taxonomy" id="1447944"/>
    <lineage>
        <taxon>Eukaryota</taxon>
        <taxon>Fungi</taxon>
        <taxon>Dikarya</taxon>
        <taxon>Basidiomycota</taxon>
        <taxon>Agaricomycotina</taxon>
        <taxon>Agaricomycetes</taxon>
        <taxon>Agaricomycetidae</taxon>
        <taxon>Agaricales</taxon>
        <taxon>Marasmiineae</taxon>
        <taxon>Omphalotaceae</taxon>
        <taxon>Gymnopus</taxon>
    </lineage>
</organism>
<evidence type="ECO:0000313" key="7">
    <source>
        <dbReference type="Proteomes" id="UP000799118"/>
    </source>
</evidence>
<dbReference type="GO" id="GO:0008270">
    <property type="term" value="F:zinc ion binding"/>
    <property type="evidence" value="ECO:0007669"/>
    <property type="project" value="UniProtKB-KW"/>
</dbReference>
<dbReference type="Pfam" id="PF01753">
    <property type="entry name" value="zf-MYND"/>
    <property type="match status" value="1"/>
</dbReference>
<gene>
    <name evidence="6" type="ORF">BT96DRAFT_820204</name>
</gene>
<feature type="domain" description="MYND-type" evidence="5">
    <location>
        <begin position="17"/>
        <end position="60"/>
    </location>
</feature>
<protein>
    <recommendedName>
        <fullName evidence="5">MYND-type domain-containing protein</fullName>
    </recommendedName>
</protein>
<evidence type="ECO:0000256" key="3">
    <source>
        <dbReference type="ARBA" id="ARBA00022833"/>
    </source>
</evidence>
<sequence>MASNQIPVPPLLHECEYIDCPLWDEGGEADEIRRCAVCKYQHYCSQSCQKQDWKKHKFACSPLTIDQEKAFLIPDENELRVLTDMMVRWEDAYRFSKKASWNVSVMPESQELLGLNIPSGSSYRLLPADQASRPFRLPLILICRRFLSEMLHPLTDEARKILGDYVTICGHNPPSPYSKVYGPKIMWKPADVSTEEYNCWMAIAPIVASQDYKVCQFLEWTDRWRALASCRVLLWDEDNVR</sequence>
<dbReference type="AlphaFoldDB" id="A0A6A4HLI1"/>
<keyword evidence="2 4" id="KW-0863">Zinc-finger</keyword>
<name>A0A6A4HLI1_9AGAR</name>
<proteinExistence type="predicted"/>
<dbReference type="OrthoDB" id="3007465at2759"/>
<reference evidence="6" key="1">
    <citation type="journal article" date="2019" name="Environ. Microbiol.">
        <title>Fungal ecological strategies reflected in gene transcription - a case study of two litter decomposers.</title>
        <authorList>
            <person name="Barbi F."/>
            <person name="Kohler A."/>
            <person name="Barry K."/>
            <person name="Baskaran P."/>
            <person name="Daum C."/>
            <person name="Fauchery L."/>
            <person name="Ihrmark K."/>
            <person name="Kuo A."/>
            <person name="LaButti K."/>
            <person name="Lipzen A."/>
            <person name="Morin E."/>
            <person name="Grigoriev I.V."/>
            <person name="Henrissat B."/>
            <person name="Lindahl B."/>
            <person name="Martin F."/>
        </authorList>
    </citation>
    <scope>NUCLEOTIDE SEQUENCE</scope>
    <source>
        <strain evidence="6">JB14</strain>
    </source>
</reference>
<dbReference type="Proteomes" id="UP000799118">
    <property type="component" value="Unassembled WGS sequence"/>
</dbReference>
<dbReference type="SUPFAM" id="SSF144232">
    <property type="entry name" value="HIT/MYND zinc finger-like"/>
    <property type="match status" value="1"/>
</dbReference>
<accession>A0A6A4HLI1</accession>
<evidence type="ECO:0000313" key="6">
    <source>
        <dbReference type="EMBL" id="KAE9399772.1"/>
    </source>
</evidence>
<keyword evidence="3" id="KW-0862">Zinc</keyword>